<evidence type="ECO:0000259" key="1">
    <source>
        <dbReference type="Pfam" id="PF06742"/>
    </source>
</evidence>
<dbReference type="Proteomes" id="UP000635996">
    <property type="component" value="Unassembled WGS sequence"/>
</dbReference>
<evidence type="ECO:0000313" key="3">
    <source>
        <dbReference type="Proteomes" id="UP000635996"/>
    </source>
</evidence>
<dbReference type="InterPro" id="IPR037049">
    <property type="entry name" value="DUF1214_C_sf"/>
</dbReference>
<organism evidence="2 3">
    <name type="scientific">Streptomyces thermoviolaceus subsp. thermoviolaceus</name>
    <dbReference type="NCBI Taxonomy" id="66860"/>
    <lineage>
        <taxon>Bacteria</taxon>
        <taxon>Bacillati</taxon>
        <taxon>Actinomycetota</taxon>
        <taxon>Actinomycetes</taxon>
        <taxon>Kitasatosporales</taxon>
        <taxon>Streptomycetaceae</taxon>
        <taxon>Streptomyces</taxon>
    </lineage>
</organism>
<dbReference type="PANTHER" id="PTHR36509:SF2">
    <property type="entry name" value="BLL3101 PROTEIN"/>
    <property type="match status" value="1"/>
</dbReference>
<reference evidence="2 3" key="1">
    <citation type="submission" date="2020-03" db="EMBL/GenBank/DDBJ databases">
        <title>WGS of actinomycetes isolated from Thailand.</title>
        <authorList>
            <person name="Thawai C."/>
        </authorList>
    </citation>
    <scope>NUCLEOTIDE SEQUENCE [LARGE SCALE GENOMIC DNA]</scope>
    <source>
        <strain evidence="2 3">NBRC 13905</strain>
    </source>
</reference>
<dbReference type="RefSeq" id="WP_125497522.1">
    <property type="nucleotide sequence ID" value="NZ_BMVZ01000016.1"/>
</dbReference>
<dbReference type="PANTHER" id="PTHR36509">
    <property type="entry name" value="BLL3101 PROTEIN"/>
    <property type="match status" value="1"/>
</dbReference>
<sequence>MLRGNFLRCTVESSDVVEAQQRMLAARSRLGRRVNGWSMVTEGIGVYGDDYLRRAVVAMVGLGADVPEDAVYPVLVADADGAVPTGAHDHVLHFDAGALPPVGAFRSVTLYDEDGFPVPNELARYCLGDRDRPRRNTDGSLDIVLARTRPATGPDTNWPPAPDGPLARSASLRLYAPHADLLTGVWEPPCVRTV</sequence>
<gene>
    <name evidence="2" type="ORF">HCJ95_20205</name>
</gene>
<dbReference type="EMBL" id="JAATEL010000023">
    <property type="protein sequence ID" value="NJP16533.1"/>
    <property type="molecule type" value="Genomic_DNA"/>
</dbReference>
<dbReference type="Pfam" id="PF06742">
    <property type="entry name" value="DUF1214"/>
    <property type="match status" value="1"/>
</dbReference>
<dbReference type="Gene3D" id="2.60.120.600">
    <property type="entry name" value="Domain of unknown function DUF1214, C-terminal domain"/>
    <property type="match status" value="1"/>
</dbReference>
<dbReference type="InterPro" id="IPR010621">
    <property type="entry name" value="DUF1214"/>
</dbReference>
<proteinExistence type="predicted"/>
<name>A0ABX0YWQ8_STRTL</name>
<comment type="caution">
    <text evidence="2">The sequence shown here is derived from an EMBL/GenBank/DDBJ whole genome shotgun (WGS) entry which is preliminary data.</text>
</comment>
<accession>A0ABX0YWQ8</accession>
<feature type="domain" description="DUF1214" evidence="1">
    <location>
        <begin position="70"/>
        <end position="178"/>
    </location>
</feature>
<dbReference type="SUPFAM" id="SSF160935">
    <property type="entry name" value="VPA0735-like"/>
    <property type="match status" value="1"/>
</dbReference>
<protein>
    <submittedName>
        <fullName evidence="2">DUF1214 domain-containing protein</fullName>
    </submittedName>
</protein>
<evidence type="ECO:0000313" key="2">
    <source>
        <dbReference type="EMBL" id="NJP16533.1"/>
    </source>
</evidence>
<keyword evidence="3" id="KW-1185">Reference proteome</keyword>